<gene>
    <name evidence="1" type="ORF">D1631_05765</name>
</gene>
<accession>A0A3M7TD16</accession>
<sequence>MILKYIIIRVEPNFVKNHKEIRESKKNFKELRLEKFGRLVVLKRDLSQYLENILRESFS</sequence>
<proteinExistence type="predicted"/>
<dbReference type="EMBL" id="QWIU01000002">
    <property type="protein sequence ID" value="RNA61473.1"/>
    <property type="molecule type" value="Genomic_DNA"/>
</dbReference>
<name>A0A3M7TD16_9FLAO</name>
<evidence type="ECO:0000313" key="2">
    <source>
        <dbReference type="Proteomes" id="UP000278775"/>
    </source>
</evidence>
<dbReference type="Proteomes" id="UP000278775">
    <property type="component" value="Unassembled WGS sequence"/>
</dbReference>
<organism evidence="1 2">
    <name type="scientific">Chryseobacterium nematophagum</name>
    <dbReference type="NCBI Taxonomy" id="2305228"/>
    <lineage>
        <taxon>Bacteria</taxon>
        <taxon>Pseudomonadati</taxon>
        <taxon>Bacteroidota</taxon>
        <taxon>Flavobacteriia</taxon>
        <taxon>Flavobacteriales</taxon>
        <taxon>Weeksellaceae</taxon>
        <taxon>Chryseobacterium group</taxon>
        <taxon>Chryseobacterium</taxon>
    </lineage>
</organism>
<dbReference type="AlphaFoldDB" id="A0A3M7TD16"/>
<evidence type="ECO:0000313" key="1">
    <source>
        <dbReference type="EMBL" id="RNA61473.1"/>
    </source>
</evidence>
<comment type="caution">
    <text evidence="1">The sequence shown here is derived from an EMBL/GenBank/DDBJ whole genome shotgun (WGS) entry which is preliminary data.</text>
</comment>
<protein>
    <submittedName>
        <fullName evidence="1">Uncharacterized protein</fullName>
    </submittedName>
</protein>
<reference evidence="1 2" key="1">
    <citation type="submission" date="2018-08" db="EMBL/GenBank/DDBJ databases">
        <title>Chryseobacterium nematophagum: a novel matrix digesting pathogen of nematodes.</title>
        <authorList>
            <person name="Page A."/>
            <person name="Roberts M."/>
            <person name="Felix M.-A."/>
            <person name="Weir W."/>
        </authorList>
    </citation>
    <scope>NUCLEOTIDE SEQUENCE [LARGE SCALE GENOMIC DNA]</scope>
    <source>
        <strain evidence="1 2">JUb129</strain>
    </source>
</reference>